<sequence>DRYKDKRFTGRDEFFLTADLSLEGIADIQSLRRTNLFCYDQILGPVNGLI</sequence>
<evidence type="ECO:0000313" key="2">
    <source>
        <dbReference type="Proteomes" id="UP001202328"/>
    </source>
</evidence>
<protein>
    <submittedName>
        <fullName evidence="1">Uncharacterized protein</fullName>
    </submittedName>
</protein>
<dbReference type="Proteomes" id="UP001202328">
    <property type="component" value="Unassembled WGS sequence"/>
</dbReference>
<reference evidence="1" key="1">
    <citation type="submission" date="2022-04" db="EMBL/GenBank/DDBJ databases">
        <title>A functionally conserved STORR gene fusion in Papaver species that diverged 16.8 million years ago.</title>
        <authorList>
            <person name="Catania T."/>
        </authorList>
    </citation>
    <scope>NUCLEOTIDE SEQUENCE</scope>
    <source>
        <strain evidence="1">S-188037</strain>
    </source>
</reference>
<dbReference type="AlphaFoldDB" id="A0AAD4T7G3"/>
<feature type="non-terminal residue" evidence="1">
    <location>
        <position position="50"/>
    </location>
</feature>
<organism evidence="1 2">
    <name type="scientific">Papaver atlanticum</name>
    <dbReference type="NCBI Taxonomy" id="357466"/>
    <lineage>
        <taxon>Eukaryota</taxon>
        <taxon>Viridiplantae</taxon>
        <taxon>Streptophyta</taxon>
        <taxon>Embryophyta</taxon>
        <taxon>Tracheophyta</taxon>
        <taxon>Spermatophyta</taxon>
        <taxon>Magnoliopsida</taxon>
        <taxon>Ranunculales</taxon>
        <taxon>Papaveraceae</taxon>
        <taxon>Papaveroideae</taxon>
        <taxon>Papaver</taxon>
    </lineage>
</organism>
<gene>
    <name evidence="1" type="ORF">MKW98_030005</name>
</gene>
<comment type="caution">
    <text evidence="1">The sequence shown here is derived from an EMBL/GenBank/DDBJ whole genome shotgun (WGS) entry which is preliminary data.</text>
</comment>
<feature type="non-terminal residue" evidence="1">
    <location>
        <position position="1"/>
    </location>
</feature>
<keyword evidence="2" id="KW-1185">Reference proteome</keyword>
<accession>A0AAD4T7G3</accession>
<evidence type="ECO:0000313" key="1">
    <source>
        <dbReference type="EMBL" id="KAI3940686.1"/>
    </source>
</evidence>
<dbReference type="EMBL" id="JAJJMB010005117">
    <property type="protein sequence ID" value="KAI3940686.1"/>
    <property type="molecule type" value="Genomic_DNA"/>
</dbReference>
<name>A0AAD4T7G3_9MAGN</name>
<proteinExistence type="predicted"/>